<gene>
    <name evidence="1" type="ORF">PR001_g24643</name>
</gene>
<comment type="caution">
    <text evidence="1">The sequence shown here is derived from an EMBL/GenBank/DDBJ whole genome shotgun (WGS) entry which is preliminary data.</text>
</comment>
<evidence type="ECO:0000313" key="1">
    <source>
        <dbReference type="EMBL" id="KAE8979129.1"/>
    </source>
</evidence>
<accession>A0A6A3I809</accession>
<sequence length="53" mass="5657">MHGLWILSSACSKTAGTTSSSGASVLFCTVLKVAHTQTAETLQLQCRCMYCTE</sequence>
<name>A0A6A3I809_9STRA</name>
<organism evidence="1 2">
    <name type="scientific">Phytophthora rubi</name>
    <dbReference type="NCBI Taxonomy" id="129364"/>
    <lineage>
        <taxon>Eukaryota</taxon>
        <taxon>Sar</taxon>
        <taxon>Stramenopiles</taxon>
        <taxon>Oomycota</taxon>
        <taxon>Peronosporomycetes</taxon>
        <taxon>Peronosporales</taxon>
        <taxon>Peronosporaceae</taxon>
        <taxon>Phytophthora</taxon>
    </lineage>
</organism>
<proteinExistence type="predicted"/>
<protein>
    <submittedName>
        <fullName evidence="1">Uncharacterized protein</fullName>
    </submittedName>
</protein>
<evidence type="ECO:0000313" key="2">
    <source>
        <dbReference type="Proteomes" id="UP000429607"/>
    </source>
</evidence>
<reference evidence="1 2" key="1">
    <citation type="submission" date="2018-09" db="EMBL/GenBank/DDBJ databases">
        <title>Genomic investigation of the strawberry pathogen Phytophthora fragariae indicates pathogenicity is determined by transcriptional variation in three key races.</title>
        <authorList>
            <person name="Adams T.M."/>
            <person name="Armitage A.D."/>
            <person name="Sobczyk M.K."/>
            <person name="Bates H.J."/>
            <person name="Dunwell J.M."/>
            <person name="Nellist C.F."/>
            <person name="Harrison R.J."/>
        </authorList>
    </citation>
    <scope>NUCLEOTIDE SEQUENCE [LARGE SCALE GENOMIC DNA]</scope>
    <source>
        <strain evidence="1 2">SCRP249</strain>
    </source>
</reference>
<dbReference type="Proteomes" id="UP000429607">
    <property type="component" value="Unassembled WGS sequence"/>
</dbReference>
<dbReference type="EMBL" id="QXFV01003184">
    <property type="protein sequence ID" value="KAE8979129.1"/>
    <property type="molecule type" value="Genomic_DNA"/>
</dbReference>
<dbReference type="AlphaFoldDB" id="A0A6A3I809"/>